<proteinExistence type="predicted"/>
<sequence length="219" mass="24909">MTELEELIPEARSPVKRITNVAVESGSDALISDRPKRSKSRALVLSQDSFESDEFLMDIDEIEKRAPEISLGVSQEEKKVLPKGVLVVDSQPDSLAAVQVMNRPILLCSQEDIDTFIDRSLMRITERDLQIKDVQTPINTDKGKDVRLEASKRLHSSCMNFISLAMCTNYYFYAPRSSIESTPSFLSTYMQQNAMISHVISYELKLYADFVFISEEEQR</sequence>
<comment type="caution">
    <text evidence="1">The sequence shown here is derived from an EMBL/GenBank/DDBJ whole genome shotgun (WGS) entry which is preliminary data.</text>
</comment>
<dbReference type="AlphaFoldDB" id="A0A9Q1GNW5"/>
<dbReference type="EMBL" id="JAKOGI010002114">
    <property type="protein sequence ID" value="KAJ8422894.1"/>
    <property type="molecule type" value="Genomic_DNA"/>
</dbReference>
<organism evidence="1 2">
    <name type="scientific">Carnegiea gigantea</name>
    <dbReference type="NCBI Taxonomy" id="171969"/>
    <lineage>
        <taxon>Eukaryota</taxon>
        <taxon>Viridiplantae</taxon>
        <taxon>Streptophyta</taxon>
        <taxon>Embryophyta</taxon>
        <taxon>Tracheophyta</taxon>
        <taxon>Spermatophyta</taxon>
        <taxon>Magnoliopsida</taxon>
        <taxon>eudicotyledons</taxon>
        <taxon>Gunneridae</taxon>
        <taxon>Pentapetalae</taxon>
        <taxon>Caryophyllales</taxon>
        <taxon>Cactineae</taxon>
        <taxon>Cactaceae</taxon>
        <taxon>Cactoideae</taxon>
        <taxon>Echinocereeae</taxon>
        <taxon>Carnegiea</taxon>
    </lineage>
</organism>
<dbReference type="Proteomes" id="UP001153076">
    <property type="component" value="Unassembled WGS sequence"/>
</dbReference>
<gene>
    <name evidence="1" type="ORF">Cgig2_025985</name>
</gene>
<evidence type="ECO:0000313" key="2">
    <source>
        <dbReference type="Proteomes" id="UP001153076"/>
    </source>
</evidence>
<reference evidence="1" key="1">
    <citation type="submission" date="2022-04" db="EMBL/GenBank/DDBJ databases">
        <title>Carnegiea gigantea Genome sequencing and assembly v2.</title>
        <authorList>
            <person name="Copetti D."/>
            <person name="Sanderson M.J."/>
            <person name="Burquez A."/>
            <person name="Wojciechowski M.F."/>
        </authorList>
    </citation>
    <scope>NUCLEOTIDE SEQUENCE</scope>
    <source>
        <strain evidence="1">SGP5-SGP5p</strain>
        <tissue evidence="1">Aerial part</tissue>
    </source>
</reference>
<protein>
    <submittedName>
        <fullName evidence="1">Uncharacterized protein</fullName>
    </submittedName>
</protein>
<name>A0A9Q1GNW5_9CARY</name>
<evidence type="ECO:0000313" key="1">
    <source>
        <dbReference type="EMBL" id="KAJ8422894.1"/>
    </source>
</evidence>
<keyword evidence="2" id="KW-1185">Reference proteome</keyword>
<accession>A0A9Q1GNW5</accession>